<reference evidence="3" key="1">
    <citation type="submission" date="2017-02" db="UniProtKB">
        <authorList>
            <consortium name="WormBaseParasite"/>
        </authorList>
    </citation>
    <scope>IDENTIFICATION</scope>
</reference>
<sequence>MVVKRRESLSSISGVTLALTRLHTRTPSNSAIHRLCFWIVILLFQLEHATIYEYAVQLLHSNLIHLDQMGVFEHTSLERVAMDARLHLEWDLKALDQCAGLSFRANFNFALAGYLLKGLRQPFLSARVVHLLQLILRIHAKTNHHNPYVLTMDNTPYLLALLPFDQKVQRRFRLETSTDQQLTKSVLHPPWTLNNALQSDSPECVSLFLIILVSIICLDGQSGPFSRAQPTKVEVSTFESHQHLMLSTVQ</sequence>
<accession>A0A0M3KHZ1</accession>
<reference evidence="1 2" key="2">
    <citation type="submission" date="2018-11" db="EMBL/GenBank/DDBJ databases">
        <authorList>
            <consortium name="Pathogen Informatics"/>
        </authorList>
    </citation>
    <scope>NUCLEOTIDE SEQUENCE [LARGE SCALE GENOMIC DNA]</scope>
</reference>
<name>A0A0M3KHZ1_ANISI</name>
<dbReference type="Proteomes" id="UP000267096">
    <property type="component" value="Unassembled WGS sequence"/>
</dbReference>
<dbReference type="EMBL" id="UYRR01038411">
    <property type="protein sequence ID" value="VDK73492.1"/>
    <property type="molecule type" value="Genomic_DNA"/>
</dbReference>
<gene>
    <name evidence="1" type="ORF">ASIM_LOCUS19989</name>
</gene>
<evidence type="ECO:0000313" key="3">
    <source>
        <dbReference type="WBParaSite" id="ASIM_0002060601-mRNA-1"/>
    </source>
</evidence>
<keyword evidence="2" id="KW-1185">Reference proteome</keyword>
<evidence type="ECO:0000313" key="2">
    <source>
        <dbReference type="Proteomes" id="UP000267096"/>
    </source>
</evidence>
<proteinExistence type="predicted"/>
<dbReference type="OrthoDB" id="28245at2759"/>
<protein>
    <submittedName>
        <fullName evidence="3">Neurofibromin (inferred by orthology to a human protein)</fullName>
    </submittedName>
</protein>
<dbReference type="AlphaFoldDB" id="A0A0M3KHZ1"/>
<evidence type="ECO:0000313" key="1">
    <source>
        <dbReference type="EMBL" id="VDK73492.1"/>
    </source>
</evidence>
<organism evidence="3">
    <name type="scientific">Anisakis simplex</name>
    <name type="common">Herring worm</name>
    <dbReference type="NCBI Taxonomy" id="6269"/>
    <lineage>
        <taxon>Eukaryota</taxon>
        <taxon>Metazoa</taxon>
        <taxon>Ecdysozoa</taxon>
        <taxon>Nematoda</taxon>
        <taxon>Chromadorea</taxon>
        <taxon>Rhabditida</taxon>
        <taxon>Spirurina</taxon>
        <taxon>Ascaridomorpha</taxon>
        <taxon>Ascaridoidea</taxon>
        <taxon>Anisakidae</taxon>
        <taxon>Anisakis</taxon>
        <taxon>Anisakis simplex complex</taxon>
    </lineage>
</organism>
<dbReference type="WBParaSite" id="ASIM_0002060601-mRNA-1">
    <property type="protein sequence ID" value="ASIM_0002060601-mRNA-1"/>
    <property type="gene ID" value="ASIM_0002060601"/>
</dbReference>